<proteinExistence type="inferred from homology"/>
<dbReference type="PANTHER" id="PTHR11761:SF3">
    <property type="entry name" value="LARGE RIBOSOMAL SUBUNIT PROTEIN UL14M"/>
    <property type="match status" value="1"/>
</dbReference>
<organism evidence="6 7">
    <name type="scientific">Candidatus Buchananbacteria bacterium RBG_13_36_9</name>
    <dbReference type="NCBI Taxonomy" id="1797530"/>
    <lineage>
        <taxon>Bacteria</taxon>
        <taxon>Candidatus Buchananiibacteriota</taxon>
    </lineage>
</organism>
<evidence type="ECO:0000256" key="3">
    <source>
        <dbReference type="HAMAP-Rule" id="MF_01367"/>
    </source>
</evidence>
<dbReference type="Pfam" id="PF00238">
    <property type="entry name" value="Ribosomal_L14"/>
    <property type="match status" value="1"/>
</dbReference>
<sequence length="123" mass="13737">MVQHRTILKLADNTGAKKLMVIRVLGGYKKRYARLGDIVTAVVKEAMPHGMVKKSDIVKAVLVRTRKEVRRKDGSYIRFDDNAAVIIDPKTKEPKGTRILGPVARELRNKGFSKIISLAAEVL</sequence>
<dbReference type="InterPro" id="IPR019972">
    <property type="entry name" value="Ribosomal_uL14_CS"/>
</dbReference>
<dbReference type="InterPro" id="IPR000218">
    <property type="entry name" value="Ribosomal_uL14"/>
</dbReference>
<name>A0A1G1XP54_9BACT</name>
<evidence type="ECO:0000256" key="5">
    <source>
        <dbReference type="RuleBase" id="RU003950"/>
    </source>
</evidence>
<accession>A0A1G1XP54</accession>
<dbReference type="AlphaFoldDB" id="A0A1G1XP54"/>
<evidence type="ECO:0000256" key="2">
    <source>
        <dbReference type="ARBA" id="ARBA00023274"/>
    </source>
</evidence>
<evidence type="ECO:0000256" key="1">
    <source>
        <dbReference type="ARBA" id="ARBA00022980"/>
    </source>
</evidence>
<dbReference type="Proteomes" id="UP000176498">
    <property type="component" value="Unassembled WGS sequence"/>
</dbReference>
<dbReference type="SMART" id="SM01374">
    <property type="entry name" value="Ribosomal_L14"/>
    <property type="match status" value="1"/>
</dbReference>
<keyword evidence="2 3" id="KW-0687">Ribonucleoprotein</keyword>
<dbReference type="EMBL" id="MHHZ01000019">
    <property type="protein sequence ID" value="OGY41370.1"/>
    <property type="molecule type" value="Genomic_DNA"/>
</dbReference>
<evidence type="ECO:0000313" key="7">
    <source>
        <dbReference type="Proteomes" id="UP000176498"/>
    </source>
</evidence>
<dbReference type="GO" id="GO:0022625">
    <property type="term" value="C:cytosolic large ribosomal subunit"/>
    <property type="evidence" value="ECO:0007669"/>
    <property type="project" value="TreeGrafter"/>
</dbReference>
<dbReference type="HAMAP" id="MF_01367">
    <property type="entry name" value="Ribosomal_uL14"/>
    <property type="match status" value="1"/>
</dbReference>
<keyword evidence="3 5" id="KW-0699">rRNA-binding</keyword>
<dbReference type="NCBIfam" id="TIGR01067">
    <property type="entry name" value="rplN_bact"/>
    <property type="match status" value="1"/>
</dbReference>
<keyword evidence="1 3" id="KW-0689">Ribosomal protein</keyword>
<comment type="caution">
    <text evidence="6">The sequence shown here is derived from an EMBL/GenBank/DDBJ whole genome shotgun (WGS) entry which is preliminary data.</text>
</comment>
<protein>
    <recommendedName>
        <fullName evidence="3">Large ribosomal subunit protein uL14</fullName>
    </recommendedName>
</protein>
<reference evidence="6 7" key="1">
    <citation type="journal article" date="2016" name="Nat. Commun.">
        <title>Thousands of microbial genomes shed light on interconnected biogeochemical processes in an aquifer system.</title>
        <authorList>
            <person name="Anantharaman K."/>
            <person name="Brown C.T."/>
            <person name="Hug L.A."/>
            <person name="Sharon I."/>
            <person name="Castelle C.J."/>
            <person name="Probst A.J."/>
            <person name="Thomas B.C."/>
            <person name="Singh A."/>
            <person name="Wilkins M.J."/>
            <person name="Karaoz U."/>
            <person name="Brodie E.L."/>
            <person name="Williams K.H."/>
            <person name="Hubbard S.S."/>
            <person name="Banfield J.F."/>
        </authorList>
    </citation>
    <scope>NUCLEOTIDE SEQUENCE [LARGE SCALE GENOMIC DNA]</scope>
</reference>
<dbReference type="Gene3D" id="2.40.150.20">
    <property type="entry name" value="Ribosomal protein L14"/>
    <property type="match status" value="1"/>
</dbReference>
<dbReference type="InterPro" id="IPR036853">
    <property type="entry name" value="Ribosomal_uL14_sf"/>
</dbReference>
<comment type="similarity">
    <text evidence="3 4">Belongs to the universal ribosomal protein uL14 family.</text>
</comment>
<dbReference type="GO" id="GO:0003735">
    <property type="term" value="F:structural constituent of ribosome"/>
    <property type="evidence" value="ECO:0007669"/>
    <property type="project" value="InterPro"/>
</dbReference>
<gene>
    <name evidence="3" type="primary">rplN</name>
    <name evidence="6" type="ORF">A2Y82_00065</name>
</gene>
<dbReference type="PANTHER" id="PTHR11761">
    <property type="entry name" value="50S/60S RIBOSOMAL PROTEIN L14/L23"/>
    <property type="match status" value="1"/>
</dbReference>
<dbReference type="SUPFAM" id="SSF50193">
    <property type="entry name" value="Ribosomal protein L14"/>
    <property type="match status" value="1"/>
</dbReference>
<evidence type="ECO:0000313" key="6">
    <source>
        <dbReference type="EMBL" id="OGY41370.1"/>
    </source>
</evidence>
<dbReference type="PROSITE" id="PS00049">
    <property type="entry name" value="RIBOSOMAL_L14"/>
    <property type="match status" value="1"/>
</dbReference>
<dbReference type="GO" id="GO:0006412">
    <property type="term" value="P:translation"/>
    <property type="evidence" value="ECO:0007669"/>
    <property type="project" value="UniProtKB-UniRule"/>
</dbReference>
<comment type="function">
    <text evidence="3 5">Binds to 23S rRNA. Forms part of two intersubunit bridges in the 70S ribosome.</text>
</comment>
<comment type="subunit">
    <text evidence="3">Part of the 50S ribosomal subunit. Forms a cluster with proteins L3 and L19. In the 70S ribosome, L14 and L19 interact and together make contacts with the 16S rRNA in bridges B5 and B8.</text>
</comment>
<dbReference type="InterPro" id="IPR005745">
    <property type="entry name" value="Ribosomal_uL14_bac-type"/>
</dbReference>
<dbReference type="GO" id="GO:0070180">
    <property type="term" value="F:large ribosomal subunit rRNA binding"/>
    <property type="evidence" value="ECO:0007669"/>
    <property type="project" value="TreeGrafter"/>
</dbReference>
<keyword evidence="3 5" id="KW-0694">RNA-binding</keyword>
<evidence type="ECO:0000256" key="4">
    <source>
        <dbReference type="RuleBase" id="RU003949"/>
    </source>
</evidence>
<dbReference type="CDD" id="cd00337">
    <property type="entry name" value="Ribosomal_uL14"/>
    <property type="match status" value="1"/>
</dbReference>